<dbReference type="Gene3D" id="2.160.20.120">
    <property type="match status" value="1"/>
</dbReference>
<dbReference type="Pfam" id="PF10988">
    <property type="entry name" value="DUF2807"/>
    <property type="match status" value="1"/>
</dbReference>
<proteinExistence type="predicted"/>
<accession>A0A9X1KYW4</accession>
<dbReference type="AlphaFoldDB" id="A0A9X1KYW4"/>
<reference evidence="4" key="1">
    <citation type="submission" date="2021-09" db="EMBL/GenBank/DDBJ databases">
        <title>Fulvivirga sp. isolated from coastal sediment.</title>
        <authorList>
            <person name="Yu H."/>
        </authorList>
    </citation>
    <scope>NUCLEOTIDE SEQUENCE</scope>
    <source>
        <strain evidence="4">1062</strain>
    </source>
</reference>
<evidence type="ECO:0000256" key="2">
    <source>
        <dbReference type="SAM" id="SignalP"/>
    </source>
</evidence>
<comment type="caution">
    <text evidence="4">The sequence shown here is derived from an EMBL/GenBank/DDBJ whole genome shotgun (WGS) entry which is preliminary data.</text>
</comment>
<evidence type="ECO:0000313" key="5">
    <source>
        <dbReference type="Proteomes" id="UP001139409"/>
    </source>
</evidence>
<sequence>MKSTHILFTAFILMLGFAVSVQAQDRRKVNVSGFEGVNLGGSGNVYIKQGSAFSVEFSGSDEVFEEMKFDVRGNTLNIGRKGNSWWNSSKGRYEIYITMPNINRLGVSGSGNMEVEGTFKTDDLDISVSGSGEVRFGANAGDVDISVSGSGEVEMTGTGRNLTCHISGSGKVDGRDFKVANVDAHISGSGSVYIHASESIESRISGSGSVYYSGEPKKLNNNSSGSGKIRKID</sequence>
<feature type="domain" description="Putative auto-transporter adhesin head GIN" evidence="3">
    <location>
        <begin position="34"/>
        <end position="216"/>
    </location>
</feature>
<protein>
    <submittedName>
        <fullName evidence="4">DUF2807 domain-containing protein</fullName>
    </submittedName>
</protein>
<dbReference type="PANTHER" id="PTHR39200">
    <property type="entry name" value="HYPOTHETICAL EXPORTED PROTEIN"/>
    <property type="match status" value="1"/>
</dbReference>
<evidence type="ECO:0000256" key="1">
    <source>
        <dbReference type="SAM" id="MobiDB-lite"/>
    </source>
</evidence>
<keyword evidence="5" id="KW-1185">Reference proteome</keyword>
<keyword evidence="2" id="KW-0732">Signal</keyword>
<feature type="chain" id="PRO_5040835648" evidence="2">
    <location>
        <begin position="24"/>
        <end position="233"/>
    </location>
</feature>
<dbReference type="PANTHER" id="PTHR39200:SF1">
    <property type="entry name" value="AUTO-TRANSPORTER ADHESIN HEAD GIN DOMAIN-CONTAINING PROTEIN-RELATED"/>
    <property type="match status" value="1"/>
</dbReference>
<dbReference type="Proteomes" id="UP001139409">
    <property type="component" value="Unassembled WGS sequence"/>
</dbReference>
<dbReference type="InterPro" id="IPR021255">
    <property type="entry name" value="DUF2807"/>
</dbReference>
<dbReference type="RefSeq" id="WP_225697146.1">
    <property type="nucleotide sequence ID" value="NZ_JAIXNE010000001.1"/>
</dbReference>
<dbReference type="EMBL" id="JAIXNE010000001">
    <property type="protein sequence ID" value="MCA6074041.1"/>
    <property type="molecule type" value="Genomic_DNA"/>
</dbReference>
<evidence type="ECO:0000313" key="4">
    <source>
        <dbReference type="EMBL" id="MCA6074041.1"/>
    </source>
</evidence>
<evidence type="ECO:0000259" key="3">
    <source>
        <dbReference type="Pfam" id="PF10988"/>
    </source>
</evidence>
<feature type="region of interest" description="Disordered" evidence="1">
    <location>
        <begin position="211"/>
        <end position="233"/>
    </location>
</feature>
<organism evidence="4 5">
    <name type="scientific">Fulvivirga sedimenti</name>
    <dbReference type="NCBI Taxonomy" id="2879465"/>
    <lineage>
        <taxon>Bacteria</taxon>
        <taxon>Pseudomonadati</taxon>
        <taxon>Bacteroidota</taxon>
        <taxon>Cytophagia</taxon>
        <taxon>Cytophagales</taxon>
        <taxon>Fulvivirgaceae</taxon>
        <taxon>Fulvivirga</taxon>
    </lineage>
</organism>
<name>A0A9X1KYW4_9BACT</name>
<feature type="signal peptide" evidence="2">
    <location>
        <begin position="1"/>
        <end position="23"/>
    </location>
</feature>
<gene>
    <name evidence="4" type="ORF">LDX50_04130</name>
</gene>